<feature type="signal peptide" evidence="4">
    <location>
        <begin position="1"/>
        <end position="20"/>
    </location>
</feature>
<dbReference type="CDD" id="cd14748">
    <property type="entry name" value="PBP2_UgpB"/>
    <property type="match status" value="1"/>
</dbReference>
<dbReference type="EMBL" id="BSDI01000056">
    <property type="protein sequence ID" value="GLI02174.1"/>
    <property type="molecule type" value="Genomic_DNA"/>
</dbReference>
<dbReference type="PANTHER" id="PTHR30061:SF50">
    <property type="entry name" value="MALTOSE_MALTODEXTRIN-BINDING PERIPLASMIC PROTEIN"/>
    <property type="match status" value="1"/>
</dbReference>
<comment type="caution">
    <text evidence="5">The sequence shown here is derived from an EMBL/GenBank/DDBJ whole genome shotgun (WGS) entry which is preliminary data.</text>
</comment>
<protein>
    <submittedName>
        <fullName evidence="5">ABC transporter substrate-binding protein</fullName>
    </submittedName>
</protein>
<accession>A0ABQ5R5W7</accession>
<feature type="chain" id="PRO_5047243828" evidence="4">
    <location>
        <begin position="21"/>
        <end position="419"/>
    </location>
</feature>
<keyword evidence="3 4" id="KW-0732">Signal</keyword>
<evidence type="ECO:0000256" key="4">
    <source>
        <dbReference type="SAM" id="SignalP"/>
    </source>
</evidence>
<dbReference type="RefSeq" id="WP_281903670.1">
    <property type="nucleotide sequence ID" value="NZ_BSDI01000056.1"/>
</dbReference>
<dbReference type="Proteomes" id="UP001144280">
    <property type="component" value="Unassembled WGS sequence"/>
</dbReference>
<evidence type="ECO:0000313" key="5">
    <source>
        <dbReference type="EMBL" id="GLI02174.1"/>
    </source>
</evidence>
<reference evidence="5" key="1">
    <citation type="submission" date="2022-12" db="EMBL/GenBank/DDBJ databases">
        <title>New Phytohabitans aurantiacus sp. RD004123 nov., an actinomycete isolated from soil.</title>
        <authorList>
            <person name="Triningsih D.W."/>
            <person name="Harunari E."/>
            <person name="Igarashi Y."/>
        </authorList>
    </citation>
    <scope>NUCLEOTIDE SEQUENCE</scope>
    <source>
        <strain evidence="5">RD004123</strain>
    </source>
</reference>
<dbReference type="SUPFAM" id="SSF53850">
    <property type="entry name" value="Periplasmic binding protein-like II"/>
    <property type="match status" value="1"/>
</dbReference>
<organism evidence="5 6">
    <name type="scientific">Phytohabitans aurantiacus</name>
    <dbReference type="NCBI Taxonomy" id="3016789"/>
    <lineage>
        <taxon>Bacteria</taxon>
        <taxon>Bacillati</taxon>
        <taxon>Actinomycetota</taxon>
        <taxon>Actinomycetes</taxon>
        <taxon>Micromonosporales</taxon>
        <taxon>Micromonosporaceae</taxon>
    </lineage>
</organism>
<evidence type="ECO:0000256" key="1">
    <source>
        <dbReference type="ARBA" id="ARBA00008520"/>
    </source>
</evidence>
<name>A0ABQ5R5W7_9ACTN</name>
<evidence type="ECO:0000313" key="6">
    <source>
        <dbReference type="Proteomes" id="UP001144280"/>
    </source>
</evidence>
<keyword evidence="6" id="KW-1185">Reference proteome</keyword>
<dbReference type="PROSITE" id="PS51257">
    <property type="entry name" value="PROKAR_LIPOPROTEIN"/>
    <property type="match status" value="1"/>
</dbReference>
<dbReference type="InterPro" id="IPR006059">
    <property type="entry name" value="SBP"/>
</dbReference>
<sequence length="419" mass="43531">MKRRSLLLAAAATALAPAVAACGKDDSGQSGGKTTITFWNGFTDADRPVVEEIVRRFNSSQSEVVVDMTIQPWDTINQSLLSAYAAKKGPTIVGLPAEQFTGYVTAGVWADVEQAYSGGGLDPATLPKASIDATTYKGKRYGVPMSAAAGMLYYNKALFTKAGLTAAPTSMAQVGEYAVKLSNHSAGDETKSQYGFLLPDHGALPHWAVLWWADGGGVVAEDNSRSLLGDPASIATAQYWTDLIANKHISPAGVSGVDADNLFAAGRAGMVINGPWSSGAFTKAGIDFGIAPVPPGSATQAAAAISVNMQLAANASDAQKEAATKFFAFWNNTESQTYWAVKTGYPPNRTDVPASALAENPTSAGFSAAKGARLYLAGLAKASQIDTDVVVPTVQKMTQGKGTAAQLLPDAAKQIDALL</sequence>
<proteinExistence type="inferred from homology"/>
<gene>
    <name evidence="5" type="primary">ugpB</name>
    <name evidence="5" type="ORF">Pa4123_74520</name>
</gene>
<evidence type="ECO:0000256" key="2">
    <source>
        <dbReference type="ARBA" id="ARBA00022448"/>
    </source>
</evidence>
<dbReference type="Pfam" id="PF13416">
    <property type="entry name" value="SBP_bac_8"/>
    <property type="match status" value="1"/>
</dbReference>
<keyword evidence="2" id="KW-0813">Transport</keyword>
<dbReference type="PANTHER" id="PTHR30061">
    <property type="entry name" value="MALTOSE-BINDING PERIPLASMIC PROTEIN"/>
    <property type="match status" value="1"/>
</dbReference>
<comment type="similarity">
    <text evidence="1">Belongs to the bacterial solute-binding protein 1 family.</text>
</comment>
<dbReference type="Gene3D" id="3.40.190.10">
    <property type="entry name" value="Periplasmic binding protein-like II"/>
    <property type="match status" value="1"/>
</dbReference>
<evidence type="ECO:0000256" key="3">
    <source>
        <dbReference type="ARBA" id="ARBA00022729"/>
    </source>
</evidence>